<dbReference type="InterPro" id="IPR003741">
    <property type="entry name" value="LUD_dom"/>
</dbReference>
<feature type="domain" description="4Fe-4S ferredoxin-type" evidence="2">
    <location>
        <begin position="329"/>
        <end position="359"/>
    </location>
</feature>
<dbReference type="SUPFAM" id="SSF46548">
    <property type="entry name" value="alpha-helical ferredoxin"/>
    <property type="match status" value="1"/>
</dbReference>
<dbReference type="EMBL" id="DQVM01000055">
    <property type="protein sequence ID" value="HIQ29504.1"/>
    <property type="molecule type" value="Genomic_DNA"/>
</dbReference>
<dbReference type="Pfam" id="PF02589">
    <property type="entry name" value="LUD_dom"/>
    <property type="match status" value="1"/>
</dbReference>
<dbReference type="PROSITE" id="PS00198">
    <property type="entry name" value="4FE4S_FER_1"/>
    <property type="match status" value="1"/>
</dbReference>
<keyword evidence="1" id="KW-0411">Iron-sulfur</keyword>
<dbReference type="GO" id="GO:0051539">
    <property type="term" value="F:4 iron, 4 sulfur cluster binding"/>
    <property type="evidence" value="ECO:0007669"/>
    <property type="project" value="UniProtKB-KW"/>
</dbReference>
<dbReference type="SUPFAM" id="SSF100950">
    <property type="entry name" value="NagB/RpiA/CoA transferase-like"/>
    <property type="match status" value="1"/>
</dbReference>
<dbReference type="InterPro" id="IPR004017">
    <property type="entry name" value="Cys_rich_dom"/>
</dbReference>
<dbReference type="Gene3D" id="3.30.70.20">
    <property type="match status" value="1"/>
</dbReference>
<dbReference type="GO" id="GO:0006089">
    <property type="term" value="P:lactate metabolic process"/>
    <property type="evidence" value="ECO:0007669"/>
    <property type="project" value="InterPro"/>
</dbReference>
<reference evidence="3" key="1">
    <citation type="journal article" date="2020" name="ISME J.">
        <title>Gammaproteobacteria mediating utilization of methyl-, sulfur- and petroleum organic compounds in deep ocean hydrothermal plumes.</title>
        <authorList>
            <person name="Zhou Z."/>
            <person name="Liu Y."/>
            <person name="Pan J."/>
            <person name="Cron B.R."/>
            <person name="Toner B.M."/>
            <person name="Anantharaman K."/>
            <person name="Breier J.A."/>
            <person name="Dick G.J."/>
            <person name="Li M."/>
        </authorList>
    </citation>
    <scope>NUCLEOTIDE SEQUENCE</scope>
    <source>
        <strain evidence="3">SZUA-1515</strain>
    </source>
</reference>
<dbReference type="InterPro" id="IPR017896">
    <property type="entry name" value="4Fe4S_Fe-S-bd"/>
</dbReference>
<feature type="non-terminal residue" evidence="3">
    <location>
        <position position="628"/>
    </location>
</feature>
<dbReference type="PANTHER" id="PTHR47153:SF2">
    <property type="entry name" value="LACTATE UTILIZATION PROTEIN B"/>
    <property type="match status" value="1"/>
</dbReference>
<comment type="caution">
    <text evidence="3">The sequence shown here is derived from an EMBL/GenBank/DDBJ whole genome shotgun (WGS) entry which is preliminary data.</text>
</comment>
<dbReference type="Pfam" id="PF13183">
    <property type="entry name" value="Fer4_8"/>
    <property type="match status" value="1"/>
</dbReference>
<organism evidence="3 4">
    <name type="scientific">Caldiarchaeum subterraneum</name>
    <dbReference type="NCBI Taxonomy" id="311458"/>
    <lineage>
        <taxon>Archaea</taxon>
        <taxon>Nitrososphaerota</taxon>
        <taxon>Candidatus Caldarchaeales</taxon>
        <taxon>Candidatus Caldarchaeaceae</taxon>
        <taxon>Candidatus Caldarchaeum</taxon>
    </lineage>
</organism>
<accession>A0A833E9S4</accession>
<keyword evidence="1" id="KW-0479">Metal-binding</keyword>
<dbReference type="InterPro" id="IPR017900">
    <property type="entry name" value="4Fe4S_Fe_S_CS"/>
</dbReference>
<dbReference type="PANTHER" id="PTHR47153">
    <property type="entry name" value="LACTATE UTILIZATION PROTEIN B"/>
    <property type="match status" value="1"/>
</dbReference>
<gene>
    <name evidence="3" type="ORF">EYH45_02960</name>
</gene>
<keyword evidence="1" id="KW-0408">Iron</keyword>
<keyword evidence="1" id="KW-0004">4Fe-4S</keyword>
<dbReference type="InterPro" id="IPR004452">
    <property type="entry name" value="LutB/LldF"/>
</dbReference>
<dbReference type="InterPro" id="IPR037171">
    <property type="entry name" value="NagB/RpiA_transferase-like"/>
</dbReference>
<evidence type="ECO:0000259" key="2">
    <source>
        <dbReference type="PROSITE" id="PS51379"/>
    </source>
</evidence>
<sequence>MALYNAMKRGRDGRAATIREFEDFNLYRHEIRRIKEKSIENMGELLNRFIKEAEKRGAKVYVAKNGDEAISYIMDVVKRIGGKIIIKSKSLTSEEIEFNEAFEEAGYQVYETDLGEWVIQVAREKPVHLVFPAIHKTAEEVAVSFSRKYSESVDKDISSIMNFVRKKLRTVFLNAEVGVSGANVAIAETGSVIIETNEGNGRLVTSIPKVHIVLMGMEKIVEKIEDALPLIRGHAVSATGQRTTTYVSIITGRSPIAGDEKRELHIVILDNGRSSMREDKWFKEALYCIRCGACMNICAPYGAATGHVFGYIYPGPIGIPWTANVHGLDKAKFAHLCISCGLCKEICPADIDIPMMIARVKELDVNMHGQLRVNRVLESYESFAPLMSNVAPIWNWLAKRKITRILMEKLLGIERNRPLPEFRRETFIKWYRRNYKEKGYEKKVVLFVDFFANYVKPELAVAVVDILDRAGFDVLVPPQKSSGYPYISYGDLKKAAEVAAYNVDNLYPYAEKGYDIVSIEPTATYTLKWTYPKLLDFDERSRIVASKTYEVMEYIWMLYNRGVVRVERELKGRVGFHIPCHQRSLSSGKYSIALLREAGLEIEVKETGMCCGMAGTFGLKHGPIGFGL</sequence>
<dbReference type="InterPro" id="IPR024185">
    <property type="entry name" value="FTHF_cligase-like_sf"/>
</dbReference>
<dbReference type="AlphaFoldDB" id="A0A833E9S4"/>
<dbReference type="Proteomes" id="UP000608579">
    <property type="component" value="Unassembled WGS sequence"/>
</dbReference>
<evidence type="ECO:0000313" key="4">
    <source>
        <dbReference type="Proteomes" id="UP000608579"/>
    </source>
</evidence>
<proteinExistence type="predicted"/>
<protein>
    <recommendedName>
        <fullName evidence="2">4Fe-4S ferredoxin-type domain-containing protein</fullName>
    </recommendedName>
</protein>
<dbReference type="Pfam" id="PF02754">
    <property type="entry name" value="CCG"/>
    <property type="match status" value="1"/>
</dbReference>
<name>A0A833E9S4_CALS0</name>
<dbReference type="Gene3D" id="3.40.50.10420">
    <property type="entry name" value="NagB/RpiA/CoA transferase-like"/>
    <property type="match status" value="1"/>
</dbReference>
<evidence type="ECO:0000256" key="1">
    <source>
        <dbReference type="ARBA" id="ARBA00022485"/>
    </source>
</evidence>
<dbReference type="PROSITE" id="PS51379">
    <property type="entry name" value="4FE4S_FER_2"/>
    <property type="match status" value="1"/>
</dbReference>
<dbReference type="GO" id="GO:0016491">
    <property type="term" value="F:oxidoreductase activity"/>
    <property type="evidence" value="ECO:0007669"/>
    <property type="project" value="UniProtKB-ARBA"/>
</dbReference>
<evidence type="ECO:0000313" key="3">
    <source>
        <dbReference type="EMBL" id="HIQ29504.1"/>
    </source>
</evidence>